<evidence type="ECO:0000313" key="6">
    <source>
        <dbReference type="Proteomes" id="UP000239549"/>
    </source>
</evidence>
<dbReference type="SUPFAM" id="SSF46548">
    <property type="entry name" value="alpha-helical ferredoxin"/>
    <property type="match status" value="2"/>
</dbReference>
<dbReference type="Pfam" id="PF14691">
    <property type="entry name" value="Fer4_20"/>
    <property type="match status" value="1"/>
</dbReference>
<accession>A0A2L2XEY1</accession>
<dbReference type="GO" id="GO:0051536">
    <property type="term" value="F:iron-sulfur cluster binding"/>
    <property type="evidence" value="ECO:0007669"/>
    <property type="project" value="UniProtKB-KW"/>
</dbReference>
<keyword evidence="1" id="KW-0479">Metal-binding</keyword>
<gene>
    <name evidence="5" type="ORF">DCCM_0585</name>
</gene>
<dbReference type="InterPro" id="IPR023753">
    <property type="entry name" value="FAD/NAD-binding_dom"/>
</dbReference>
<dbReference type="PRINTS" id="PR00419">
    <property type="entry name" value="ADXRDTASE"/>
</dbReference>
<dbReference type="SUPFAM" id="SSF51971">
    <property type="entry name" value="Nucleotide-binding domain"/>
    <property type="match status" value="1"/>
</dbReference>
<evidence type="ECO:0000256" key="2">
    <source>
        <dbReference type="ARBA" id="ARBA00023004"/>
    </source>
</evidence>
<dbReference type="Pfam" id="PF07992">
    <property type="entry name" value="Pyr_redox_2"/>
    <property type="match status" value="1"/>
</dbReference>
<dbReference type="InterPro" id="IPR009051">
    <property type="entry name" value="Helical_ferredxn"/>
</dbReference>
<dbReference type="Gene3D" id="3.50.50.60">
    <property type="entry name" value="FAD/NAD(P)-binding domain"/>
    <property type="match status" value="2"/>
</dbReference>
<organism evidence="5 6">
    <name type="scientific">Desulfocucumis palustris</name>
    <dbReference type="NCBI Taxonomy" id="1898651"/>
    <lineage>
        <taxon>Bacteria</taxon>
        <taxon>Bacillati</taxon>
        <taxon>Bacillota</taxon>
        <taxon>Clostridia</taxon>
        <taxon>Eubacteriales</taxon>
        <taxon>Desulfocucumaceae</taxon>
        <taxon>Desulfocucumis</taxon>
    </lineage>
</organism>
<keyword evidence="6" id="KW-1185">Reference proteome</keyword>
<proteinExistence type="predicted"/>
<dbReference type="PROSITE" id="PS51379">
    <property type="entry name" value="4FE4S_FER_2"/>
    <property type="match status" value="2"/>
</dbReference>
<dbReference type="InterPro" id="IPR028261">
    <property type="entry name" value="DPD_II"/>
</dbReference>
<name>A0A2L2XEY1_9FIRM</name>
<dbReference type="Gene3D" id="3.30.70.20">
    <property type="match status" value="1"/>
</dbReference>
<evidence type="ECO:0000256" key="1">
    <source>
        <dbReference type="ARBA" id="ARBA00022723"/>
    </source>
</evidence>
<dbReference type="PANTHER" id="PTHR42783:SF3">
    <property type="entry name" value="GLUTAMATE SYNTHASE [NADPH] SMALL CHAIN-RELATED"/>
    <property type="match status" value="1"/>
</dbReference>
<keyword evidence="3" id="KW-0411">Iron-sulfur</keyword>
<feature type="domain" description="4Fe-4S ferredoxin-type" evidence="4">
    <location>
        <begin position="505"/>
        <end position="535"/>
    </location>
</feature>
<dbReference type="GO" id="GO:0016491">
    <property type="term" value="F:oxidoreductase activity"/>
    <property type="evidence" value="ECO:0007669"/>
    <property type="project" value="InterPro"/>
</dbReference>
<dbReference type="RefSeq" id="WP_104370926.1">
    <property type="nucleotide sequence ID" value="NZ_BFAV01000028.1"/>
</dbReference>
<dbReference type="PROSITE" id="PS00198">
    <property type="entry name" value="4FE4S_FER_1"/>
    <property type="match status" value="1"/>
</dbReference>
<feature type="domain" description="4Fe-4S ferredoxin-type" evidence="4">
    <location>
        <begin position="469"/>
        <end position="498"/>
    </location>
</feature>
<dbReference type="InterPro" id="IPR017896">
    <property type="entry name" value="4Fe4S_Fe-S-bd"/>
</dbReference>
<dbReference type="OrthoDB" id="9803192at2"/>
<dbReference type="GO" id="GO:0046872">
    <property type="term" value="F:metal ion binding"/>
    <property type="evidence" value="ECO:0007669"/>
    <property type="project" value="UniProtKB-KW"/>
</dbReference>
<dbReference type="AlphaFoldDB" id="A0A2L2XEY1"/>
<comment type="caution">
    <text evidence="5">The sequence shown here is derived from an EMBL/GenBank/DDBJ whole genome shotgun (WGS) entry which is preliminary data.</text>
</comment>
<evidence type="ECO:0000313" key="5">
    <source>
        <dbReference type="EMBL" id="GBF32391.1"/>
    </source>
</evidence>
<dbReference type="InterPro" id="IPR036188">
    <property type="entry name" value="FAD/NAD-bd_sf"/>
</dbReference>
<dbReference type="Pfam" id="PF12838">
    <property type="entry name" value="Fer4_7"/>
    <property type="match status" value="1"/>
</dbReference>
<dbReference type="EMBL" id="BFAV01000028">
    <property type="protein sequence ID" value="GBF32391.1"/>
    <property type="molecule type" value="Genomic_DNA"/>
</dbReference>
<dbReference type="SUPFAM" id="SSF54862">
    <property type="entry name" value="4Fe-4S ferredoxins"/>
    <property type="match status" value="1"/>
</dbReference>
<evidence type="ECO:0000259" key="4">
    <source>
        <dbReference type="PROSITE" id="PS51379"/>
    </source>
</evidence>
<dbReference type="Gene3D" id="1.10.1060.10">
    <property type="entry name" value="Alpha-helical ferredoxin"/>
    <property type="match status" value="1"/>
</dbReference>
<keyword evidence="2" id="KW-0408">Iron</keyword>
<dbReference type="Proteomes" id="UP000239549">
    <property type="component" value="Unassembled WGS sequence"/>
</dbReference>
<dbReference type="PANTHER" id="PTHR42783">
    <property type="entry name" value="GLUTAMATE SYNTHASE [NADPH] SMALL CHAIN"/>
    <property type="match status" value="1"/>
</dbReference>
<reference evidence="6" key="1">
    <citation type="submission" date="2018-02" db="EMBL/GenBank/DDBJ databases">
        <title>Genome sequence of Desulfocucumis palustris strain NAW-5.</title>
        <authorList>
            <person name="Watanabe M."/>
            <person name="Kojima H."/>
            <person name="Fukui M."/>
        </authorList>
    </citation>
    <scope>NUCLEOTIDE SEQUENCE [LARGE SCALE GENOMIC DNA]</scope>
    <source>
        <strain evidence="6">NAW-5</strain>
    </source>
</reference>
<protein>
    <submittedName>
        <fullName evidence="5">Formate dehydrogenase-O</fullName>
    </submittedName>
</protein>
<evidence type="ECO:0000256" key="3">
    <source>
        <dbReference type="ARBA" id="ARBA00023014"/>
    </source>
</evidence>
<dbReference type="InterPro" id="IPR017900">
    <property type="entry name" value="4Fe4S_Fe_S_CS"/>
</dbReference>
<sequence>MMETTAENRKVAPCQQACPAGVDVPRYIRYIKEGNFDQALAVIRESIPFPSICGYACVHPCESQCARRQYDEPVAIRLLKRAAAEKGKDTWKDKLKTESPTGKKVAVIGAGPCGLTASYYLAGKGHAVTVFEALPQPGGMMRFCIPGYRLPNEIIDREISVIRDRGVEIKTNASVNSAESLLKEGFDAVLAASGAWLAGKSVKLSEASARVMDGIAFLEKVNRNTPPYIGNKVVVVGGGNTAIDSARAALRLGAGDVTVLYRRTPEEMPANPEEVREALEEGVKFKYLCAPAAVRNGEVICLKMTLGSPDDTGRPKPVPVDGSEFGVAFDTLIEAVGQSAGAAALGLEGNADGTVKIDRSFAAATKGIFAAGDAATGPSSIIQAIAQGKLAASSIDRYLGGSGDLRETLSVKNGDNLTPALPMGTLRAAMVLPGIEERLGGFNPVEPGYDGEAALCEARRCLSCDLRDYQVEVNSPVCKECGYCREVCGPGVFSSGEAFNSSGYKPMAVSNTEKCVGCLRCLMVCPDFAIAVQTRR</sequence>